<keyword evidence="2" id="KW-1133">Transmembrane helix</keyword>
<feature type="domain" description="M23ase beta-sheet core" evidence="3">
    <location>
        <begin position="199"/>
        <end position="293"/>
    </location>
</feature>
<keyword evidence="2" id="KW-0472">Membrane</keyword>
<feature type="coiled-coil region" evidence="1">
    <location>
        <begin position="62"/>
        <end position="113"/>
    </location>
</feature>
<sequence>MRRKKHKLGVLTFTILSNDANKVVTRFQIPRIAVFIMCIMAIIPIVFLAYFMVTSMDQQQENERLATALNQKTSKAEDLQIRVDQMEEKTTEVEQKMAELNELESQLQEYITDLPINEEPSGGIDVPVSKADIKDGQDELILTYSQSSELIGRYKDTLAKMDEVNEELKYIPTIWPTIPDKITSDFGLRSDPINRTDSLHTGIDIRGNFGTPVYATAGGTVIKAEYYGGYGNTIMIRHSNAYQTIYGHLSEIKVEQGDKVKKGELIGSIGSTGRSTGPHLHYEIVKHGEPVDPNTYLNISDISK</sequence>
<dbReference type="PANTHER" id="PTHR21666:SF286">
    <property type="entry name" value="LIPOPROTEIN NLPD"/>
    <property type="match status" value="1"/>
</dbReference>
<dbReference type="Gene3D" id="2.70.70.10">
    <property type="entry name" value="Glucose Permease (Domain IIA)"/>
    <property type="match status" value="1"/>
</dbReference>
<accession>A0ABW4W2W6</accession>
<evidence type="ECO:0000256" key="1">
    <source>
        <dbReference type="SAM" id="Coils"/>
    </source>
</evidence>
<keyword evidence="1" id="KW-0175">Coiled coil</keyword>
<comment type="caution">
    <text evidence="4">The sequence shown here is derived from an EMBL/GenBank/DDBJ whole genome shotgun (WGS) entry which is preliminary data.</text>
</comment>
<dbReference type="SUPFAM" id="SSF51261">
    <property type="entry name" value="Duplicated hybrid motif"/>
    <property type="match status" value="1"/>
</dbReference>
<evidence type="ECO:0000313" key="4">
    <source>
        <dbReference type="EMBL" id="MFD2045689.1"/>
    </source>
</evidence>
<gene>
    <name evidence="4" type="ORF">ACFSJF_15540</name>
</gene>
<feature type="transmembrane region" description="Helical" evidence="2">
    <location>
        <begin position="32"/>
        <end position="53"/>
    </location>
</feature>
<protein>
    <submittedName>
        <fullName evidence="4">Peptidoglycan DD-metalloendopeptidase family protein</fullName>
    </submittedName>
</protein>
<evidence type="ECO:0000313" key="5">
    <source>
        <dbReference type="Proteomes" id="UP001597383"/>
    </source>
</evidence>
<evidence type="ECO:0000256" key="2">
    <source>
        <dbReference type="SAM" id="Phobius"/>
    </source>
</evidence>
<dbReference type="InterPro" id="IPR011055">
    <property type="entry name" value="Dup_hybrid_motif"/>
</dbReference>
<dbReference type="PANTHER" id="PTHR21666">
    <property type="entry name" value="PEPTIDASE-RELATED"/>
    <property type="match status" value="1"/>
</dbReference>
<name>A0ABW4W2W6_9BACI</name>
<dbReference type="Pfam" id="PF01551">
    <property type="entry name" value="Peptidase_M23"/>
    <property type="match status" value="1"/>
</dbReference>
<dbReference type="EMBL" id="JBHUHQ010000020">
    <property type="protein sequence ID" value="MFD2045689.1"/>
    <property type="molecule type" value="Genomic_DNA"/>
</dbReference>
<reference evidence="5" key="1">
    <citation type="journal article" date="2019" name="Int. J. Syst. Evol. Microbiol.">
        <title>The Global Catalogue of Microorganisms (GCM) 10K type strain sequencing project: providing services to taxonomists for standard genome sequencing and annotation.</title>
        <authorList>
            <consortium name="The Broad Institute Genomics Platform"/>
            <consortium name="The Broad Institute Genome Sequencing Center for Infectious Disease"/>
            <person name="Wu L."/>
            <person name="Ma J."/>
        </authorList>
    </citation>
    <scope>NUCLEOTIDE SEQUENCE [LARGE SCALE GENOMIC DNA]</scope>
    <source>
        <strain evidence="5">R28</strain>
    </source>
</reference>
<organism evidence="4 5">
    <name type="scientific">Ornithinibacillus salinisoli</name>
    <dbReference type="NCBI Taxonomy" id="1848459"/>
    <lineage>
        <taxon>Bacteria</taxon>
        <taxon>Bacillati</taxon>
        <taxon>Bacillota</taxon>
        <taxon>Bacilli</taxon>
        <taxon>Bacillales</taxon>
        <taxon>Bacillaceae</taxon>
        <taxon>Ornithinibacillus</taxon>
    </lineage>
</organism>
<keyword evidence="5" id="KW-1185">Reference proteome</keyword>
<dbReference type="RefSeq" id="WP_377558330.1">
    <property type="nucleotide sequence ID" value="NZ_JBHUHQ010000020.1"/>
</dbReference>
<keyword evidence="2" id="KW-0812">Transmembrane</keyword>
<dbReference type="InterPro" id="IPR016047">
    <property type="entry name" value="M23ase_b-sheet_dom"/>
</dbReference>
<evidence type="ECO:0000259" key="3">
    <source>
        <dbReference type="Pfam" id="PF01551"/>
    </source>
</evidence>
<dbReference type="CDD" id="cd12797">
    <property type="entry name" value="M23_peptidase"/>
    <property type="match status" value="1"/>
</dbReference>
<dbReference type="Proteomes" id="UP001597383">
    <property type="component" value="Unassembled WGS sequence"/>
</dbReference>
<dbReference type="InterPro" id="IPR050570">
    <property type="entry name" value="Cell_wall_metabolism_enzyme"/>
</dbReference>
<proteinExistence type="predicted"/>